<dbReference type="PANTHER" id="PTHR45759">
    <property type="entry name" value="NUCLEOLAR GTP-BINDING PROTEIN 1"/>
    <property type="match status" value="1"/>
</dbReference>
<evidence type="ECO:0000259" key="9">
    <source>
        <dbReference type="PROSITE" id="PS51710"/>
    </source>
</evidence>
<dbReference type="GO" id="GO:0005525">
    <property type="term" value="F:GTP binding"/>
    <property type="evidence" value="ECO:0007669"/>
    <property type="project" value="UniProtKB-KW"/>
</dbReference>
<feature type="compositionally biased region" description="Polar residues" evidence="8">
    <location>
        <begin position="588"/>
        <end position="606"/>
    </location>
</feature>
<protein>
    <recommendedName>
        <fullName evidence="7">Nucleolar GTP-binding protein 1</fullName>
    </recommendedName>
</protein>
<evidence type="ECO:0000256" key="8">
    <source>
        <dbReference type="SAM" id="MobiDB-lite"/>
    </source>
</evidence>
<dbReference type="PROSITE" id="PS51710">
    <property type="entry name" value="G_OBG"/>
    <property type="match status" value="1"/>
</dbReference>
<dbReference type="Gene3D" id="3.40.50.300">
    <property type="entry name" value="P-loop containing nucleotide triphosphate hydrolases"/>
    <property type="match status" value="1"/>
</dbReference>
<dbReference type="CDD" id="cd01897">
    <property type="entry name" value="NOG"/>
    <property type="match status" value="1"/>
</dbReference>
<comment type="subcellular location">
    <subcellularLocation>
        <location evidence="2 7">Nucleus</location>
        <location evidence="2 7">Nucleolus</location>
    </subcellularLocation>
</comment>
<evidence type="ECO:0000313" key="10">
    <source>
        <dbReference type="EMBL" id="KAF2662387.1"/>
    </source>
</evidence>
<proteinExistence type="inferred from homology"/>
<evidence type="ECO:0000256" key="5">
    <source>
        <dbReference type="ARBA" id="ARBA00023134"/>
    </source>
</evidence>
<name>A0A6A6TT84_9PLEO</name>
<dbReference type="InterPro" id="IPR006073">
    <property type="entry name" value="GTP-bd"/>
</dbReference>
<dbReference type="Proteomes" id="UP000799324">
    <property type="component" value="Unassembled WGS sequence"/>
</dbReference>
<keyword evidence="11" id="KW-1185">Reference proteome</keyword>
<sequence>MKTQWKDIPVVPTSQEFLDIVLSRTQRRLPTQIRAGFKISRIRAFYTRKVKYTSETFTERLSATIEAFPRLQDIHPFHRDLLNTLYDADHFRIALGQLSTAKSLIEAVARDYVRLLKYGQSLFQCKQLKRAALGRMATICKRLKDPLVYLEQVRQHLGRLPSIDPNTRTLVICGYPNVGKSSFLKNISRADVDIQPYAFTTKSLFVGHFDYKMLRFQAIDTPGILDHPLEEMNTIEHQSICAIAHLRASILYFMDLSEQCGYSVSAQIALFHSIKPLFANKLVFIVINKIDLMRPEDLDQETQEQLQGMLKAGEVELLQLSCTTAEGVMQVRNSACDRLLAARNAEKLKSATNSSGEPTGRLGDLLRRIHVAQPLGGIVREASIPDAVKNKMKYDKEDPNRPRLERDIEEENGGAGVYNFNMRKNYLLDDPDWKEDRIPEVFEGKNVYDFIDPDIEAKLAALEAEEDKLEAEGFYQSDEDVEDAEEADIRYKAELIREKRQLIRNEAKMRKSLKNRAVIPRTAKSKKLSQMESHLESLGYDTSNVAARARSQSRGRSLARGRSEGFDPDAMELDDPKAALQRAKSRARSQSTNRRTDGVTNETARSNAERLAKLSQKKMNRMARQGEADRHQTGSLTKHLTIGKRGIGKTNRR</sequence>
<feature type="region of interest" description="Disordered" evidence="8">
    <location>
        <begin position="546"/>
        <end position="653"/>
    </location>
</feature>
<keyword evidence="6 7" id="KW-0539">Nucleus</keyword>
<dbReference type="OrthoDB" id="415015at2759"/>
<dbReference type="SUPFAM" id="SSF52540">
    <property type="entry name" value="P-loop containing nucleoside triphosphate hydrolases"/>
    <property type="match status" value="1"/>
</dbReference>
<dbReference type="PIRSF" id="PIRSF038919">
    <property type="entry name" value="NOG1"/>
    <property type="match status" value="1"/>
</dbReference>
<dbReference type="EMBL" id="MU004289">
    <property type="protein sequence ID" value="KAF2662387.1"/>
    <property type="molecule type" value="Genomic_DNA"/>
</dbReference>
<dbReference type="InterPro" id="IPR027417">
    <property type="entry name" value="P-loop_NTPase"/>
</dbReference>
<dbReference type="GO" id="GO:0005730">
    <property type="term" value="C:nucleolus"/>
    <property type="evidence" value="ECO:0007669"/>
    <property type="project" value="UniProtKB-SubCell"/>
</dbReference>
<evidence type="ECO:0000313" key="11">
    <source>
        <dbReference type="Proteomes" id="UP000799324"/>
    </source>
</evidence>
<keyword evidence="4" id="KW-0547">Nucleotide-binding</keyword>
<evidence type="ECO:0000256" key="3">
    <source>
        <dbReference type="ARBA" id="ARBA00022517"/>
    </source>
</evidence>
<accession>A0A6A6TT84</accession>
<dbReference type="InterPro" id="IPR024926">
    <property type="entry name" value="NOG1"/>
</dbReference>
<feature type="domain" description="OBG-type G" evidence="9">
    <location>
        <begin position="168"/>
        <end position="340"/>
    </location>
</feature>
<dbReference type="InterPro" id="IPR031167">
    <property type="entry name" value="G_OBG"/>
</dbReference>
<dbReference type="PRINTS" id="PR00326">
    <property type="entry name" value="GTP1OBG"/>
</dbReference>
<dbReference type="FunFam" id="3.40.50.300:FF:000496">
    <property type="entry name" value="Nucleolar GTP-binding protein 1"/>
    <property type="match status" value="1"/>
</dbReference>
<dbReference type="GO" id="GO:0042254">
    <property type="term" value="P:ribosome biogenesis"/>
    <property type="evidence" value="ECO:0007669"/>
    <property type="project" value="UniProtKB-KW"/>
</dbReference>
<dbReference type="InterPro" id="IPR010674">
    <property type="entry name" value="NOG1_Rossman_fold_dom"/>
</dbReference>
<evidence type="ECO:0000256" key="2">
    <source>
        <dbReference type="ARBA" id="ARBA00004604"/>
    </source>
</evidence>
<evidence type="ECO:0000256" key="6">
    <source>
        <dbReference type="ARBA" id="ARBA00023242"/>
    </source>
</evidence>
<reference evidence="10" key="1">
    <citation type="journal article" date="2020" name="Stud. Mycol.">
        <title>101 Dothideomycetes genomes: a test case for predicting lifestyles and emergence of pathogens.</title>
        <authorList>
            <person name="Haridas S."/>
            <person name="Albert R."/>
            <person name="Binder M."/>
            <person name="Bloem J."/>
            <person name="Labutti K."/>
            <person name="Salamov A."/>
            <person name="Andreopoulos B."/>
            <person name="Baker S."/>
            <person name="Barry K."/>
            <person name="Bills G."/>
            <person name="Bluhm B."/>
            <person name="Cannon C."/>
            <person name="Castanera R."/>
            <person name="Culley D."/>
            <person name="Daum C."/>
            <person name="Ezra D."/>
            <person name="Gonzalez J."/>
            <person name="Henrissat B."/>
            <person name="Kuo A."/>
            <person name="Liang C."/>
            <person name="Lipzen A."/>
            <person name="Lutzoni F."/>
            <person name="Magnuson J."/>
            <person name="Mondo S."/>
            <person name="Nolan M."/>
            <person name="Ohm R."/>
            <person name="Pangilinan J."/>
            <person name="Park H.-J."/>
            <person name="Ramirez L."/>
            <person name="Alfaro M."/>
            <person name="Sun H."/>
            <person name="Tritt A."/>
            <person name="Yoshinaga Y."/>
            <person name="Zwiers L.-H."/>
            <person name="Turgeon B."/>
            <person name="Goodwin S."/>
            <person name="Spatafora J."/>
            <person name="Crous P."/>
            <person name="Grigoriev I."/>
        </authorList>
    </citation>
    <scope>NUCLEOTIDE SEQUENCE</scope>
    <source>
        <strain evidence="10">CBS 122681</strain>
    </source>
</reference>
<dbReference type="Pfam" id="PF06858">
    <property type="entry name" value="NOG1"/>
    <property type="match status" value="1"/>
</dbReference>
<comment type="similarity">
    <text evidence="7">Belongs to the TRAFAC class OBG-HflX-like GTPase superfamily. OBG GTPase family. NOG subfamily.</text>
</comment>
<dbReference type="Pfam" id="PF17835">
    <property type="entry name" value="NOG1_N"/>
    <property type="match status" value="1"/>
</dbReference>
<dbReference type="InterPro" id="IPR012973">
    <property type="entry name" value="NOG_C"/>
</dbReference>
<organism evidence="10 11">
    <name type="scientific">Lophiostoma macrostomum CBS 122681</name>
    <dbReference type="NCBI Taxonomy" id="1314788"/>
    <lineage>
        <taxon>Eukaryota</taxon>
        <taxon>Fungi</taxon>
        <taxon>Dikarya</taxon>
        <taxon>Ascomycota</taxon>
        <taxon>Pezizomycotina</taxon>
        <taxon>Dothideomycetes</taxon>
        <taxon>Pleosporomycetidae</taxon>
        <taxon>Pleosporales</taxon>
        <taxon>Lophiostomataceae</taxon>
        <taxon>Lophiostoma</taxon>
    </lineage>
</organism>
<dbReference type="Pfam" id="PF08155">
    <property type="entry name" value="NOGCT"/>
    <property type="match status" value="1"/>
</dbReference>
<evidence type="ECO:0000256" key="7">
    <source>
        <dbReference type="PIRNR" id="PIRNR038919"/>
    </source>
</evidence>
<keyword evidence="5" id="KW-0342">GTP-binding</keyword>
<dbReference type="InterPro" id="IPR041623">
    <property type="entry name" value="NOG1_N"/>
</dbReference>
<dbReference type="AlphaFoldDB" id="A0A6A6TT84"/>
<evidence type="ECO:0000256" key="4">
    <source>
        <dbReference type="ARBA" id="ARBA00022741"/>
    </source>
</evidence>
<gene>
    <name evidence="10" type="ORF">K491DRAFT_686269</name>
</gene>
<comment type="function">
    <text evidence="1 7">Involved in the biogenesis of the 60S ribosomal subunit.</text>
</comment>
<evidence type="ECO:0000256" key="1">
    <source>
        <dbReference type="ARBA" id="ARBA00002889"/>
    </source>
</evidence>
<dbReference type="Gene3D" id="1.20.120.1190">
    <property type="match status" value="1"/>
</dbReference>
<keyword evidence="3 7" id="KW-0690">Ribosome biogenesis</keyword>